<proteinExistence type="predicted"/>
<sequence>MHVCGLTRVGRGWWDTGKKPGGPESCNHPGADLLPVLEKDTICASRHMCRQGVGGSDGVNYNFAPVQPWV</sequence>
<evidence type="ECO:0000313" key="1">
    <source>
        <dbReference type="EMBL" id="OCT91127.1"/>
    </source>
</evidence>
<dbReference type="AlphaFoldDB" id="A0A974HUR6"/>
<name>A0A974HUR6_XENLA</name>
<gene>
    <name evidence="1" type="ORF">XELAEV_18014182mg</name>
</gene>
<dbReference type="EMBL" id="CM004469">
    <property type="protein sequence ID" value="OCT91127.1"/>
    <property type="molecule type" value="Genomic_DNA"/>
</dbReference>
<dbReference type="Proteomes" id="UP000694892">
    <property type="component" value="Chromosome 2S"/>
</dbReference>
<organism evidence="1 2">
    <name type="scientific">Xenopus laevis</name>
    <name type="common">African clawed frog</name>
    <dbReference type="NCBI Taxonomy" id="8355"/>
    <lineage>
        <taxon>Eukaryota</taxon>
        <taxon>Metazoa</taxon>
        <taxon>Chordata</taxon>
        <taxon>Craniata</taxon>
        <taxon>Vertebrata</taxon>
        <taxon>Euteleostomi</taxon>
        <taxon>Amphibia</taxon>
        <taxon>Batrachia</taxon>
        <taxon>Anura</taxon>
        <taxon>Pipoidea</taxon>
        <taxon>Pipidae</taxon>
        <taxon>Xenopodinae</taxon>
        <taxon>Xenopus</taxon>
        <taxon>Xenopus</taxon>
    </lineage>
</organism>
<evidence type="ECO:0000313" key="2">
    <source>
        <dbReference type="Proteomes" id="UP000694892"/>
    </source>
</evidence>
<accession>A0A974HUR6</accession>
<reference evidence="2" key="1">
    <citation type="journal article" date="2016" name="Nature">
        <title>Genome evolution in the allotetraploid frog Xenopus laevis.</title>
        <authorList>
            <person name="Session A.M."/>
            <person name="Uno Y."/>
            <person name="Kwon T."/>
            <person name="Chapman J.A."/>
            <person name="Toyoda A."/>
            <person name="Takahashi S."/>
            <person name="Fukui A."/>
            <person name="Hikosaka A."/>
            <person name="Suzuki A."/>
            <person name="Kondo M."/>
            <person name="van Heeringen S.J."/>
            <person name="Quigley I."/>
            <person name="Heinz S."/>
            <person name="Ogino H."/>
            <person name="Ochi H."/>
            <person name="Hellsten U."/>
            <person name="Lyons J.B."/>
            <person name="Simakov O."/>
            <person name="Putnam N."/>
            <person name="Stites J."/>
            <person name="Kuroki Y."/>
            <person name="Tanaka T."/>
            <person name="Michiue T."/>
            <person name="Watanabe M."/>
            <person name="Bogdanovic O."/>
            <person name="Lister R."/>
            <person name="Georgiou G."/>
            <person name="Paranjpe S.S."/>
            <person name="van Kruijsbergen I."/>
            <person name="Shu S."/>
            <person name="Carlson J."/>
            <person name="Kinoshita T."/>
            <person name="Ohta Y."/>
            <person name="Mawaribuchi S."/>
            <person name="Jenkins J."/>
            <person name="Grimwood J."/>
            <person name="Schmutz J."/>
            <person name="Mitros T."/>
            <person name="Mozaffari S.V."/>
            <person name="Suzuki Y."/>
            <person name="Haramoto Y."/>
            <person name="Yamamoto T.S."/>
            <person name="Takagi C."/>
            <person name="Heald R."/>
            <person name="Miller K."/>
            <person name="Haudenschild C."/>
            <person name="Kitzman J."/>
            <person name="Nakayama T."/>
            <person name="Izutsu Y."/>
            <person name="Robert J."/>
            <person name="Fortriede J."/>
            <person name="Burns K."/>
            <person name="Lotay V."/>
            <person name="Karimi K."/>
            <person name="Yasuoka Y."/>
            <person name="Dichmann D.S."/>
            <person name="Flajnik M.F."/>
            <person name="Houston D.W."/>
            <person name="Shendure J."/>
            <person name="DuPasquier L."/>
            <person name="Vize P.D."/>
            <person name="Zorn A.M."/>
            <person name="Ito M."/>
            <person name="Marcotte E.M."/>
            <person name="Wallingford J.B."/>
            <person name="Ito Y."/>
            <person name="Asashima M."/>
            <person name="Ueno N."/>
            <person name="Matsuda Y."/>
            <person name="Veenstra G.J."/>
            <person name="Fujiyama A."/>
            <person name="Harland R.M."/>
            <person name="Taira M."/>
            <person name="Rokhsar D.S."/>
        </authorList>
    </citation>
    <scope>NUCLEOTIDE SEQUENCE [LARGE SCALE GENOMIC DNA]</scope>
    <source>
        <strain evidence="2">J</strain>
    </source>
</reference>
<protein>
    <submittedName>
        <fullName evidence="1">Uncharacterized protein</fullName>
    </submittedName>
</protein>